<reference evidence="1" key="2">
    <citation type="submission" date="2021-01" db="EMBL/GenBank/DDBJ databases">
        <authorList>
            <person name="Schikora-Tamarit M.A."/>
        </authorList>
    </citation>
    <scope>NUCLEOTIDE SEQUENCE</scope>
    <source>
        <strain evidence="1">CBS2887</strain>
    </source>
</reference>
<gene>
    <name evidence="1" type="ORF">WICPIJ_005250</name>
</gene>
<proteinExistence type="predicted"/>
<organism evidence="1 2">
    <name type="scientific">Wickerhamomyces pijperi</name>
    <name type="common">Yeast</name>
    <name type="synonym">Pichia pijperi</name>
    <dbReference type="NCBI Taxonomy" id="599730"/>
    <lineage>
        <taxon>Eukaryota</taxon>
        <taxon>Fungi</taxon>
        <taxon>Dikarya</taxon>
        <taxon>Ascomycota</taxon>
        <taxon>Saccharomycotina</taxon>
        <taxon>Saccharomycetes</taxon>
        <taxon>Phaffomycetales</taxon>
        <taxon>Wickerhamomycetaceae</taxon>
        <taxon>Wickerhamomyces</taxon>
    </lineage>
</organism>
<dbReference type="EMBL" id="JAEUBG010002958">
    <property type="protein sequence ID" value="KAH3683775.1"/>
    <property type="molecule type" value="Genomic_DNA"/>
</dbReference>
<reference evidence="1" key="1">
    <citation type="journal article" date="2021" name="Open Biol.">
        <title>Shared evolutionary footprints suggest mitochondrial oxidative damage underlies multiple complex I losses in fungi.</title>
        <authorList>
            <person name="Schikora-Tamarit M.A."/>
            <person name="Marcet-Houben M."/>
            <person name="Nosek J."/>
            <person name="Gabaldon T."/>
        </authorList>
    </citation>
    <scope>NUCLEOTIDE SEQUENCE</scope>
    <source>
        <strain evidence="1">CBS2887</strain>
    </source>
</reference>
<keyword evidence="2" id="KW-1185">Reference proteome</keyword>
<name>A0A9P8Q620_WICPI</name>
<evidence type="ECO:0000313" key="1">
    <source>
        <dbReference type="EMBL" id="KAH3683775.1"/>
    </source>
</evidence>
<dbReference type="Proteomes" id="UP000774326">
    <property type="component" value="Unassembled WGS sequence"/>
</dbReference>
<dbReference type="AlphaFoldDB" id="A0A9P8Q620"/>
<evidence type="ECO:0000313" key="2">
    <source>
        <dbReference type="Proteomes" id="UP000774326"/>
    </source>
</evidence>
<sequence length="83" mass="9644">MRLAVWKQQNKFVKNGWFSLLAIKKTSFSAVMEASSPFSTIMSFFKILTAHNWPERLDLPNMTLPKLPLPKTFKKLKSSRPIF</sequence>
<protein>
    <submittedName>
        <fullName evidence="1">Uncharacterized protein</fullName>
    </submittedName>
</protein>
<comment type="caution">
    <text evidence="1">The sequence shown here is derived from an EMBL/GenBank/DDBJ whole genome shotgun (WGS) entry which is preliminary data.</text>
</comment>
<accession>A0A9P8Q620</accession>